<dbReference type="EMBL" id="AM746676">
    <property type="protein sequence ID" value="CAN90986.1"/>
    <property type="molecule type" value="Genomic_DNA"/>
</dbReference>
<sequence>MRRRAVRQRPAWPVVCGALPSCLIARRYGRYPARMRRLVPCVLLLSSFALASGCATYTQDLDRARSHYEANRFEQALALFRVLEHDQDSFSVPERAQYAYLRGMTDYRLADLAPQGTGVADPRKGYRDNARHWLGLAAATEKQAPGGITSEQKNRLTETLADLNRDVYGGAEALPEGGAAPQTDAPASPEEPPSASEPSAPTL</sequence>
<evidence type="ECO:0000313" key="4">
    <source>
        <dbReference type="Proteomes" id="UP000002139"/>
    </source>
</evidence>
<keyword evidence="2" id="KW-0472">Membrane</keyword>
<dbReference type="STRING" id="448385.sce0829"/>
<feature type="region of interest" description="Disordered" evidence="1">
    <location>
        <begin position="160"/>
        <end position="203"/>
    </location>
</feature>
<evidence type="ECO:0000313" key="3">
    <source>
        <dbReference type="EMBL" id="CAN90986.1"/>
    </source>
</evidence>
<dbReference type="HOGENOM" id="CLU_1569692_0_0_7"/>
<organism evidence="3 4">
    <name type="scientific">Sorangium cellulosum (strain So ce56)</name>
    <name type="common">Polyangium cellulosum (strain So ce56)</name>
    <dbReference type="NCBI Taxonomy" id="448385"/>
    <lineage>
        <taxon>Bacteria</taxon>
        <taxon>Pseudomonadati</taxon>
        <taxon>Myxococcota</taxon>
        <taxon>Polyangia</taxon>
        <taxon>Polyangiales</taxon>
        <taxon>Polyangiaceae</taxon>
        <taxon>Sorangium</taxon>
    </lineage>
</organism>
<dbReference type="AlphaFoldDB" id="A9EPI6"/>
<feature type="transmembrane region" description="Helical" evidence="2">
    <location>
        <begin position="38"/>
        <end position="58"/>
    </location>
</feature>
<protein>
    <submittedName>
        <fullName evidence="3">Uncharacterized protein</fullName>
    </submittedName>
</protein>
<dbReference type="Proteomes" id="UP000002139">
    <property type="component" value="Chromosome"/>
</dbReference>
<keyword evidence="2" id="KW-0812">Transmembrane</keyword>
<evidence type="ECO:0000256" key="2">
    <source>
        <dbReference type="SAM" id="Phobius"/>
    </source>
</evidence>
<name>A9EPI6_SORC5</name>
<gene>
    <name evidence="3" type="ordered locus">sce0829</name>
</gene>
<keyword evidence="4" id="KW-1185">Reference proteome</keyword>
<proteinExistence type="predicted"/>
<reference evidence="3 4" key="1">
    <citation type="journal article" date="2007" name="Nat. Biotechnol.">
        <title>Complete genome sequence of the myxobacterium Sorangium cellulosum.</title>
        <authorList>
            <person name="Schneiker S."/>
            <person name="Perlova O."/>
            <person name="Kaiser O."/>
            <person name="Gerth K."/>
            <person name="Alici A."/>
            <person name="Altmeyer M.O."/>
            <person name="Bartels D."/>
            <person name="Bekel T."/>
            <person name="Beyer S."/>
            <person name="Bode E."/>
            <person name="Bode H.B."/>
            <person name="Bolten C.J."/>
            <person name="Choudhuri J.V."/>
            <person name="Doss S."/>
            <person name="Elnakady Y.A."/>
            <person name="Frank B."/>
            <person name="Gaigalat L."/>
            <person name="Goesmann A."/>
            <person name="Groeger C."/>
            <person name="Gross F."/>
            <person name="Jelsbak L."/>
            <person name="Jelsbak L."/>
            <person name="Kalinowski J."/>
            <person name="Kegler C."/>
            <person name="Knauber T."/>
            <person name="Konietzny S."/>
            <person name="Kopp M."/>
            <person name="Krause L."/>
            <person name="Krug D."/>
            <person name="Linke B."/>
            <person name="Mahmud T."/>
            <person name="Martinez-Arias R."/>
            <person name="McHardy A.C."/>
            <person name="Merai M."/>
            <person name="Meyer F."/>
            <person name="Mormann S."/>
            <person name="Munoz-Dorado J."/>
            <person name="Perez J."/>
            <person name="Pradella S."/>
            <person name="Rachid S."/>
            <person name="Raddatz G."/>
            <person name="Rosenau F."/>
            <person name="Rueckert C."/>
            <person name="Sasse F."/>
            <person name="Scharfe M."/>
            <person name="Schuster S.C."/>
            <person name="Suen G."/>
            <person name="Treuner-Lange A."/>
            <person name="Velicer G.J."/>
            <person name="Vorholter F.-J."/>
            <person name="Weissman K.J."/>
            <person name="Welch R.D."/>
            <person name="Wenzel S.C."/>
            <person name="Whitworth D.E."/>
            <person name="Wilhelm S."/>
            <person name="Wittmann C."/>
            <person name="Bloecker H."/>
            <person name="Puehler A."/>
            <person name="Mueller R."/>
        </authorList>
    </citation>
    <scope>NUCLEOTIDE SEQUENCE [LARGE SCALE GENOMIC DNA]</scope>
    <source>
        <strain evidence="4">So ce56</strain>
    </source>
</reference>
<dbReference type="BioCyc" id="SCEL448385:SCE_RS04345-MONOMER"/>
<feature type="compositionally biased region" description="Low complexity" evidence="1">
    <location>
        <begin position="169"/>
        <end position="203"/>
    </location>
</feature>
<evidence type="ECO:0000256" key="1">
    <source>
        <dbReference type="SAM" id="MobiDB-lite"/>
    </source>
</evidence>
<keyword evidence="2" id="KW-1133">Transmembrane helix</keyword>
<dbReference type="KEGG" id="scl:sce0829"/>
<accession>A9EPI6</accession>